<reference evidence="4" key="1">
    <citation type="submission" date="2025-08" db="UniProtKB">
        <authorList>
            <consortium name="RefSeq"/>
        </authorList>
    </citation>
    <scope>IDENTIFICATION</scope>
</reference>
<dbReference type="InterPro" id="IPR037856">
    <property type="entry name" value="Sdc1/DPY30"/>
</dbReference>
<proteinExistence type="inferred from homology"/>
<dbReference type="InterPro" id="IPR007858">
    <property type="entry name" value="Dpy-30_motif"/>
</dbReference>
<feature type="coiled-coil region" evidence="2">
    <location>
        <begin position="50"/>
        <end position="81"/>
    </location>
</feature>
<gene>
    <name evidence="4" type="primary">LOC101847738</name>
</gene>
<dbReference type="PANTHER" id="PTHR23356">
    <property type="entry name" value="DPY30-RELATED"/>
    <property type="match status" value="1"/>
</dbReference>
<evidence type="ECO:0000256" key="2">
    <source>
        <dbReference type="SAM" id="Coils"/>
    </source>
</evidence>
<name>A0ABM0JUG2_APLCA</name>
<evidence type="ECO:0000256" key="1">
    <source>
        <dbReference type="ARBA" id="ARBA00010849"/>
    </source>
</evidence>
<evidence type="ECO:0000313" key="4">
    <source>
        <dbReference type="RefSeq" id="XP_005101762.1"/>
    </source>
</evidence>
<sequence length="293" mass="33969">MGTAFLQNEVGKILGECLAEVCETRPGDPIEFIAHWLYRHKDSVMYFQQKSDVMRELAEMAARVEEERRMRRERCDQLRKQVHDAARKLRSECLPSSMLFGPDLFQQYGSRLAPHLQQQFFNRKGKAIPAAMRRYMYMDGGPAGMMGYKDGAVPMKYMNSRAGMKQKYYGHARAPYADGTMSDSDMPYCLTGDNPSSYSPGMFGRLSRREKRLLKAAQLQREYMAEWEVTEESCQLVCQHPLLGPLTRRICNADEMSENPDVWHSKDFKCPTFYDHEIYTRCNTDSDSLLWIL</sequence>
<accession>A0ABM0JUG2</accession>
<dbReference type="Gene3D" id="1.20.890.10">
    <property type="entry name" value="cAMP-dependent protein kinase regulatory subunit, dimerization-anchoring domain"/>
    <property type="match status" value="1"/>
</dbReference>
<dbReference type="Proteomes" id="UP000694888">
    <property type="component" value="Unplaced"/>
</dbReference>
<dbReference type="CDD" id="cd22966">
    <property type="entry name" value="DD_DYDC-like"/>
    <property type="match status" value="1"/>
</dbReference>
<protein>
    <submittedName>
        <fullName evidence="4">Uncharacterized protein LOC101847738</fullName>
    </submittedName>
</protein>
<keyword evidence="2" id="KW-0175">Coiled coil</keyword>
<dbReference type="RefSeq" id="XP_005101762.1">
    <property type="nucleotide sequence ID" value="XM_005101705.3"/>
</dbReference>
<dbReference type="InterPro" id="IPR049630">
    <property type="entry name" value="DYDC-like_DD"/>
</dbReference>
<dbReference type="Pfam" id="PF05186">
    <property type="entry name" value="Dpy-30"/>
    <property type="match status" value="1"/>
</dbReference>
<evidence type="ECO:0000313" key="3">
    <source>
        <dbReference type="Proteomes" id="UP000694888"/>
    </source>
</evidence>
<keyword evidence="3" id="KW-1185">Reference proteome</keyword>
<organism evidence="3 4">
    <name type="scientific">Aplysia californica</name>
    <name type="common">California sea hare</name>
    <dbReference type="NCBI Taxonomy" id="6500"/>
    <lineage>
        <taxon>Eukaryota</taxon>
        <taxon>Metazoa</taxon>
        <taxon>Spiralia</taxon>
        <taxon>Lophotrochozoa</taxon>
        <taxon>Mollusca</taxon>
        <taxon>Gastropoda</taxon>
        <taxon>Heterobranchia</taxon>
        <taxon>Euthyneura</taxon>
        <taxon>Tectipleura</taxon>
        <taxon>Aplysiida</taxon>
        <taxon>Aplysioidea</taxon>
        <taxon>Aplysiidae</taxon>
        <taxon>Aplysia</taxon>
    </lineage>
</organism>
<dbReference type="PANTHER" id="PTHR23356:SF16">
    <property type="entry name" value="DPY30 DOMAIN CONTAINING 2"/>
    <property type="match status" value="1"/>
</dbReference>
<dbReference type="GeneID" id="101847738"/>
<comment type="similarity">
    <text evidence="1">Belongs to the dpy-30 family.</text>
</comment>